<sequence>MVNNDKRYTALHLQDRTPEGTKLTTADKMQQWSDKQLHGRHINNLKQEHIDLRASNGWLTRGDLTTAWEAHQQPQARTYRSASV</sequence>
<dbReference type="AlphaFoldDB" id="A0AAW1MPW5"/>
<accession>A0AAW1MPW5</accession>
<reference evidence="1 2" key="1">
    <citation type="journal article" date="2024" name="BMC Genomics">
        <title>De novo assembly and annotation of Popillia japonica's genome with initial clues to its potential as an invasive pest.</title>
        <authorList>
            <person name="Cucini C."/>
            <person name="Boschi S."/>
            <person name="Funari R."/>
            <person name="Cardaioli E."/>
            <person name="Iannotti N."/>
            <person name="Marturano G."/>
            <person name="Paoli F."/>
            <person name="Bruttini M."/>
            <person name="Carapelli A."/>
            <person name="Frati F."/>
            <person name="Nardi F."/>
        </authorList>
    </citation>
    <scope>NUCLEOTIDE SEQUENCE [LARGE SCALE GENOMIC DNA]</scope>
    <source>
        <strain evidence="1">DMR45628</strain>
    </source>
</reference>
<evidence type="ECO:0000313" key="1">
    <source>
        <dbReference type="EMBL" id="KAK9751355.1"/>
    </source>
</evidence>
<organism evidence="1 2">
    <name type="scientific">Popillia japonica</name>
    <name type="common">Japanese beetle</name>
    <dbReference type="NCBI Taxonomy" id="7064"/>
    <lineage>
        <taxon>Eukaryota</taxon>
        <taxon>Metazoa</taxon>
        <taxon>Ecdysozoa</taxon>
        <taxon>Arthropoda</taxon>
        <taxon>Hexapoda</taxon>
        <taxon>Insecta</taxon>
        <taxon>Pterygota</taxon>
        <taxon>Neoptera</taxon>
        <taxon>Endopterygota</taxon>
        <taxon>Coleoptera</taxon>
        <taxon>Polyphaga</taxon>
        <taxon>Scarabaeiformia</taxon>
        <taxon>Scarabaeidae</taxon>
        <taxon>Rutelinae</taxon>
        <taxon>Popillia</taxon>
    </lineage>
</organism>
<dbReference type="Proteomes" id="UP001458880">
    <property type="component" value="Unassembled WGS sequence"/>
</dbReference>
<comment type="caution">
    <text evidence="1">The sequence shown here is derived from an EMBL/GenBank/DDBJ whole genome shotgun (WGS) entry which is preliminary data.</text>
</comment>
<protein>
    <submittedName>
        <fullName evidence="1">Uncharacterized protein</fullName>
    </submittedName>
</protein>
<evidence type="ECO:0000313" key="2">
    <source>
        <dbReference type="Proteomes" id="UP001458880"/>
    </source>
</evidence>
<dbReference type="EMBL" id="JASPKY010000029">
    <property type="protein sequence ID" value="KAK9751355.1"/>
    <property type="molecule type" value="Genomic_DNA"/>
</dbReference>
<name>A0AAW1MPW5_POPJA</name>
<gene>
    <name evidence="1" type="ORF">QE152_g5112</name>
</gene>
<keyword evidence="2" id="KW-1185">Reference proteome</keyword>
<proteinExistence type="predicted"/>